<name>A0A246BIP3_9DEIO</name>
<dbReference type="Proteomes" id="UP000197208">
    <property type="component" value="Unassembled WGS sequence"/>
</dbReference>
<sequence>MTEHTPHPNWRKRRQRPHIPPPPPDQPLTPREWLRHIRTHHDLTIDEVTERINQYHPCTKSFLNHLECGHISIPNLSPEKKDALQRVFNLTEEEWAHGTSGNATIKDIG</sequence>
<feature type="compositionally biased region" description="Pro residues" evidence="1">
    <location>
        <begin position="18"/>
        <end position="27"/>
    </location>
</feature>
<proteinExistence type="predicted"/>
<evidence type="ECO:0008006" key="4">
    <source>
        <dbReference type="Google" id="ProtNLM"/>
    </source>
</evidence>
<keyword evidence="3" id="KW-1185">Reference proteome</keyword>
<protein>
    <recommendedName>
        <fullName evidence="4">HTH cro/C1-type domain-containing protein</fullName>
    </recommendedName>
</protein>
<feature type="region of interest" description="Disordered" evidence="1">
    <location>
        <begin position="1"/>
        <end position="30"/>
    </location>
</feature>
<evidence type="ECO:0000313" key="3">
    <source>
        <dbReference type="Proteomes" id="UP000197208"/>
    </source>
</evidence>
<evidence type="ECO:0000256" key="1">
    <source>
        <dbReference type="SAM" id="MobiDB-lite"/>
    </source>
</evidence>
<reference evidence="2 3" key="1">
    <citation type="submission" date="2017-05" db="EMBL/GenBank/DDBJ databases">
        <title>De novo genome assembly of Deniococcus indicus strain DR1.</title>
        <authorList>
            <person name="Chauhan D."/>
            <person name="Yennamalli R.M."/>
            <person name="Priyadarshini R."/>
        </authorList>
    </citation>
    <scope>NUCLEOTIDE SEQUENCE [LARGE SCALE GENOMIC DNA]</scope>
    <source>
        <strain evidence="2 3">DR1</strain>
    </source>
</reference>
<dbReference type="AlphaFoldDB" id="A0A246BIP3"/>
<evidence type="ECO:0000313" key="2">
    <source>
        <dbReference type="EMBL" id="OWL95125.1"/>
    </source>
</evidence>
<dbReference type="RefSeq" id="WP_088249214.1">
    <property type="nucleotide sequence ID" value="NZ_NHMK01000020.1"/>
</dbReference>
<accession>A0A246BIP3</accession>
<gene>
    <name evidence="2" type="ORF">CBQ26_13825</name>
</gene>
<comment type="caution">
    <text evidence="2">The sequence shown here is derived from an EMBL/GenBank/DDBJ whole genome shotgun (WGS) entry which is preliminary data.</text>
</comment>
<organism evidence="2 3">
    <name type="scientific">Deinococcus indicus</name>
    <dbReference type="NCBI Taxonomy" id="223556"/>
    <lineage>
        <taxon>Bacteria</taxon>
        <taxon>Thermotogati</taxon>
        <taxon>Deinococcota</taxon>
        <taxon>Deinococci</taxon>
        <taxon>Deinococcales</taxon>
        <taxon>Deinococcaceae</taxon>
        <taxon>Deinococcus</taxon>
    </lineage>
</organism>
<dbReference type="EMBL" id="NHMK01000020">
    <property type="protein sequence ID" value="OWL95125.1"/>
    <property type="molecule type" value="Genomic_DNA"/>
</dbReference>